<keyword evidence="4 6" id="KW-0472">Membrane</keyword>
<evidence type="ECO:0000256" key="1">
    <source>
        <dbReference type="ARBA" id="ARBA00004167"/>
    </source>
</evidence>
<evidence type="ECO:0000256" key="3">
    <source>
        <dbReference type="ARBA" id="ARBA00022989"/>
    </source>
</evidence>
<protein>
    <recommendedName>
        <fullName evidence="7">FAM234A/B beta-propeller domain-containing protein</fullName>
    </recommendedName>
</protein>
<dbReference type="InterPro" id="IPR015943">
    <property type="entry name" value="WD40/YVTN_repeat-like_dom_sf"/>
</dbReference>
<dbReference type="Gene3D" id="2.130.10.10">
    <property type="entry name" value="YVTN repeat-like/Quinoprotein amine dehydrogenase"/>
    <property type="match status" value="1"/>
</dbReference>
<accession>A0AAN7QCK1</accession>
<dbReference type="PANTHER" id="PTHR21419:SF30">
    <property type="entry name" value="IG-LIKE DOMAIN-CONTAINING PROTEIN"/>
    <property type="match status" value="1"/>
</dbReference>
<comment type="similarity">
    <text evidence="5">Belongs to the FAM234 family.</text>
</comment>
<reference evidence="9" key="1">
    <citation type="submission" date="2023-01" db="EMBL/GenBank/DDBJ databases">
        <title>Key to firefly adult light organ development and bioluminescence: homeobox transcription factors regulate luciferase expression and transportation to peroxisome.</title>
        <authorList>
            <person name="Fu X."/>
        </authorList>
    </citation>
    <scope>NUCLEOTIDE SEQUENCE [LARGE SCALE GENOMIC DNA]</scope>
</reference>
<dbReference type="PANTHER" id="PTHR21419">
    <property type="match status" value="1"/>
</dbReference>
<keyword evidence="3 6" id="KW-1133">Transmembrane helix</keyword>
<dbReference type="InterPro" id="IPR055409">
    <property type="entry name" value="Beta-prop_FAM234A_B"/>
</dbReference>
<evidence type="ECO:0000256" key="4">
    <source>
        <dbReference type="ARBA" id="ARBA00023136"/>
    </source>
</evidence>
<dbReference type="SUPFAM" id="SSF50998">
    <property type="entry name" value="Quinoprotein alcohol dehydrogenase-like"/>
    <property type="match status" value="1"/>
</dbReference>
<dbReference type="Pfam" id="PF23727">
    <property type="entry name" value="Beta-prop_FAM234A_B"/>
    <property type="match status" value="1"/>
</dbReference>
<dbReference type="InterPro" id="IPR011047">
    <property type="entry name" value="Quinoprotein_ADH-like_sf"/>
</dbReference>
<dbReference type="EMBL" id="JARPUR010000007">
    <property type="protein sequence ID" value="KAK4873363.1"/>
    <property type="molecule type" value="Genomic_DNA"/>
</dbReference>
<keyword evidence="2 6" id="KW-0812">Transmembrane</keyword>
<evidence type="ECO:0000256" key="6">
    <source>
        <dbReference type="SAM" id="Phobius"/>
    </source>
</evidence>
<dbReference type="AlphaFoldDB" id="A0AAN7QCK1"/>
<dbReference type="InterPro" id="IPR045232">
    <property type="entry name" value="FAM234"/>
</dbReference>
<feature type="domain" description="FAM234A/B beta-propeller" evidence="7">
    <location>
        <begin position="136"/>
        <end position="343"/>
    </location>
</feature>
<proteinExistence type="inferred from homology"/>
<gene>
    <name evidence="8" type="ORF">RN001_015392</name>
</gene>
<sequence>MATYPGMNLRGEVRESVTLDEDDLSDVEDEVFIRDGKSGYKFEDISVKKPLMAPRRKTGRPDVSTRLKNRPPCKYICKLCCYAFVAISVLVGLIVLVIVLVSLFPLPLDKLKVWIVSKDEDLKLLPCVDYKVTDVWTVTFPKFISESSVQILDVNQDGVDDVIFGFETGDNDNTIPQELYCEMFFGVSPPCNGGVLALNGSNGNTLWKKWLPHSVFSVICTVDINADNMTDCLVTGKGGIFLVLNARNGSTIWDFVDKSEDQKLFMNIYWPNFVPDQDGDNVCDILLSHTSQKGFFRLGHLMLVSGRTGNLLYQASIPANAETYYTPQILERNGNYSILFGSGSPTVPGNLSMVPLRDLLLGNLTPVTLYQDLYKGVLSPSILVDITGDDVLDVVCAMFNSTVVAIDGATFQQIWNYSVPNSQTLSVPTPGYFNEDNVTDFLVKYQTGGDFPTYYYSQTLILNGKTGKPIYTAPIIDNAGSQMGGLTLAMEGFGFDAFLYWIAECKDYEGRQDVFEFIPGSSVHQQSRADMCKLRFNTSITARLYALNHFVQPPGVEIYNSGTLTVCLSSITHLVLENRYPLEYNNTKMPVDIIKAYLDHHPEIQLPETNSAVVDDFDQTQNAAKHVKYKDGSNFRHKDNGQGLIRDFSRDENKRRKNIDQNQKFEPDYDVPDNWQSKISTYPIDDLGSDYNAYLDEQEAYNTKKLVQNSNRDPRSKSVTTVASAAKTLKKNLSEDVKYGIYDYKNVQRAHTRLLHDLNNLPNEILRDTYFKNREHQLRKSRFEQRDVISHEERIKESEDVHRIIEEEKKAAVNLSESLWDLESEKELRDKDNNPWRGKRDVTNTIVGIPKLTSVGALASSLNASTNSIDLILVTYWLSPKQGAQVLLEEDFRCINERLKTALNSKDDIQPVDKESLEELFMKECLEKRGVLLKVHTNLNLSSDSSRKFPYINQASQMSFGQMTVYRLKIECTCSAQKGARCARFLKLRDQSWASYLGKLGDGVFKKRH</sequence>
<name>A0AAN7QCK1_9COLE</name>
<evidence type="ECO:0000256" key="5">
    <source>
        <dbReference type="ARBA" id="ARBA00025791"/>
    </source>
</evidence>
<keyword evidence="9" id="KW-1185">Reference proteome</keyword>
<evidence type="ECO:0000313" key="9">
    <source>
        <dbReference type="Proteomes" id="UP001353858"/>
    </source>
</evidence>
<comment type="caution">
    <text evidence="8">The sequence shown here is derived from an EMBL/GenBank/DDBJ whole genome shotgun (WGS) entry which is preliminary data.</text>
</comment>
<evidence type="ECO:0000256" key="2">
    <source>
        <dbReference type="ARBA" id="ARBA00022692"/>
    </source>
</evidence>
<evidence type="ECO:0000313" key="8">
    <source>
        <dbReference type="EMBL" id="KAK4873363.1"/>
    </source>
</evidence>
<comment type="subcellular location">
    <subcellularLocation>
        <location evidence="1">Membrane</location>
        <topology evidence="1">Single-pass membrane protein</topology>
    </subcellularLocation>
</comment>
<dbReference type="Proteomes" id="UP001353858">
    <property type="component" value="Unassembled WGS sequence"/>
</dbReference>
<evidence type="ECO:0000259" key="7">
    <source>
        <dbReference type="Pfam" id="PF23727"/>
    </source>
</evidence>
<feature type="transmembrane region" description="Helical" evidence="6">
    <location>
        <begin position="79"/>
        <end position="104"/>
    </location>
</feature>
<organism evidence="8 9">
    <name type="scientific">Aquatica leii</name>
    <dbReference type="NCBI Taxonomy" id="1421715"/>
    <lineage>
        <taxon>Eukaryota</taxon>
        <taxon>Metazoa</taxon>
        <taxon>Ecdysozoa</taxon>
        <taxon>Arthropoda</taxon>
        <taxon>Hexapoda</taxon>
        <taxon>Insecta</taxon>
        <taxon>Pterygota</taxon>
        <taxon>Neoptera</taxon>
        <taxon>Endopterygota</taxon>
        <taxon>Coleoptera</taxon>
        <taxon>Polyphaga</taxon>
        <taxon>Elateriformia</taxon>
        <taxon>Elateroidea</taxon>
        <taxon>Lampyridae</taxon>
        <taxon>Luciolinae</taxon>
        <taxon>Aquatica</taxon>
    </lineage>
</organism>
<dbReference type="GO" id="GO:0016020">
    <property type="term" value="C:membrane"/>
    <property type="evidence" value="ECO:0007669"/>
    <property type="project" value="UniProtKB-SubCell"/>
</dbReference>